<reference evidence="3" key="1">
    <citation type="submission" date="2015-08" db="UniProtKB">
        <authorList>
            <consortium name="WormBaseParasite"/>
        </authorList>
    </citation>
    <scope>IDENTIFICATION</scope>
</reference>
<accession>A0A0K0EMT9</accession>
<dbReference type="WBParaSite" id="SSTP_0001077700.1">
    <property type="protein sequence ID" value="SSTP_0001077700.1"/>
    <property type="gene ID" value="SSTP_0001077700"/>
</dbReference>
<proteinExistence type="predicted"/>
<keyword evidence="2" id="KW-1185">Reference proteome</keyword>
<dbReference type="AlphaFoldDB" id="A0A0K0EMT9"/>
<dbReference type="WBParaSite" id="TCONS_00002159.p1">
    <property type="protein sequence ID" value="TCONS_00002159.p1"/>
    <property type="gene ID" value="XLOC_002051"/>
</dbReference>
<evidence type="ECO:0000313" key="3">
    <source>
        <dbReference type="WBParaSite" id="SSTP_0001077700.1"/>
    </source>
</evidence>
<organism evidence="3">
    <name type="scientific">Strongyloides stercoralis</name>
    <name type="common">Threadworm</name>
    <dbReference type="NCBI Taxonomy" id="6248"/>
    <lineage>
        <taxon>Eukaryota</taxon>
        <taxon>Metazoa</taxon>
        <taxon>Ecdysozoa</taxon>
        <taxon>Nematoda</taxon>
        <taxon>Chromadorea</taxon>
        <taxon>Rhabditida</taxon>
        <taxon>Tylenchina</taxon>
        <taxon>Panagrolaimomorpha</taxon>
        <taxon>Strongyloidoidea</taxon>
        <taxon>Strongyloididae</taxon>
        <taxon>Strongyloides</taxon>
    </lineage>
</organism>
<keyword evidence="1" id="KW-0175">Coiled coil</keyword>
<evidence type="ECO:0000256" key="1">
    <source>
        <dbReference type="SAM" id="Coils"/>
    </source>
</evidence>
<protein>
    <submittedName>
        <fullName evidence="4">BZIP domain-containing protein</fullName>
    </submittedName>
</protein>
<evidence type="ECO:0000313" key="4">
    <source>
        <dbReference type="WBParaSite" id="TCONS_00002159.p1"/>
    </source>
</evidence>
<dbReference type="Proteomes" id="UP000035681">
    <property type="component" value="Unplaced"/>
</dbReference>
<sequence>MSCSDKNSLSLQLNNSNVSLSRFPSIENIEYIDVLKFNKNKQCKSDNKKGQETSFGNFIFPPNMKIYKERSIPVEEKNSVQVINEEKKKNSLLESFKRKKNNRIIKEKNLNLIKKKEEEKKEFSNNSKTLISNKIKQLENEINEMSSQDQTICSNCPYCKEEEAMKTKKIYKYIKILNDNN</sequence>
<evidence type="ECO:0000313" key="2">
    <source>
        <dbReference type="Proteomes" id="UP000035681"/>
    </source>
</evidence>
<feature type="coiled-coil region" evidence="1">
    <location>
        <begin position="102"/>
        <end position="148"/>
    </location>
</feature>
<name>A0A0K0EMT9_STRER</name>